<dbReference type="AlphaFoldDB" id="A0A0J6FB85"/>
<evidence type="ECO:0000313" key="3">
    <source>
        <dbReference type="Proteomes" id="UP000054567"/>
    </source>
</evidence>
<reference evidence="2 3" key="1">
    <citation type="submission" date="2007-06" db="EMBL/GenBank/DDBJ databases">
        <title>The Genome Sequence of Coccidioides posadasii RMSCC_3488.</title>
        <authorList>
            <consortium name="Coccidioides Genome Resources Consortium"/>
            <consortium name="The Broad Institute Genome Sequencing Platform"/>
            <person name="Henn M.R."/>
            <person name="Sykes S."/>
            <person name="Young S."/>
            <person name="Jaffe D."/>
            <person name="Berlin A."/>
            <person name="Alvarez P."/>
            <person name="Butler J."/>
            <person name="Gnerre S."/>
            <person name="Grabherr M."/>
            <person name="Mauceli E."/>
            <person name="Brockman W."/>
            <person name="Kodira C."/>
            <person name="Alvarado L."/>
            <person name="Zeng Q."/>
            <person name="Crawford M."/>
            <person name="Antoine C."/>
            <person name="Devon K."/>
            <person name="Galgiani J."/>
            <person name="Orsborn K."/>
            <person name="Lewis M.L."/>
            <person name="Nusbaum C."/>
            <person name="Galagan J."/>
            <person name="Birren B."/>
        </authorList>
    </citation>
    <scope>NUCLEOTIDE SEQUENCE [LARGE SCALE GENOMIC DNA]</scope>
    <source>
        <strain evidence="2 3">RMSCC 3488</strain>
    </source>
</reference>
<dbReference type="VEuPathDB" id="FungiDB:CPAG_02534"/>
<reference evidence="3" key="2">
    <citation type="journal article" date="2009" name="Genome Res.">
        <title>Comparative genomic analyses of the human fungal pathogens Coccidioides and their relatives.</title>
        <authorList>
            <person name="Sharpton T.J."/>
            <person name="Stajich J.E."/>
            <person name="Rounsley S.D."/>
            <person name="Gardner M.J."/>
            <person name="Wortman J.R."/>
            <person name="Jordar V.S."/>
            <person name="Maiti R."/>
            <person name="Kodira C.D."/>
            <person name="Neafsey D.E."/>
            <person name="Zeng Q."/>
            <person name="Hung C.-Y."/>
            <person name="McMahan C."/>
            <person name="Muszewska A."/>
            <person name="Grynberg M."/>
            <person name="Mandel M.A."/>
            <person name="Kellner E.M."/>
            <person name="Barker B.M."/>
            <person name="Galgiani J.N."/>
            <person name="Orbach M.J."/>
            <person name="Kirkland T.N."/>
            <person name="Cole G.T."/>
            <person name="Henn M.R."/>
            <person name="Birren B.W."/>
            <person name="Taylor J.W."/>
        </authorList>
    </citation>
    <scope>NUCLEOTIDE SEQUENCE [LARGE SCALE GENOMIC DNA]</scope>
    <source>
        <strain evidence="3">RMSCC 3488</strain>
    </source>
</reference>
<proteinExistence type="predicted"/>
<protein>
    <submittedName>
        <fullName evidence="2">Uncharacterized protein</fullName>
    </submittedName>
</protein>
<evidence type="ECO:0000313" key="2">
    <source>
        <dbReference type="EMBL" id="KMM66194.1"/>
    </source>
</evidence>
<organism evidence="2 3">
    <name type="scientific">Coccidioides posadasii RMSCC 3488</name>
    <dbReference type="NCBI Taxonomy" id="454284"/>
    <lineage>
        <taxon>Eukaryota</taxon>
        <taxon>Fungi</taxon>
        <taxon>Dikarya</taxon>
        <taxon>Ascomycota</taxon>
        <taxon>Pezizomycotina</taxon>
        <taxon>Eurotiomycetes</taxon>
        <taxon>Eurotiomycetidae</taxon>
        <taxon>Onygenales</taxon>
        <taxon>Onygenaceae</taxon>
        <taxon>Coccidioides</taxon>
    </lineage>
</organism>
<dbReference type="EMBL" id="DS268109">
    <property type="protein sequence ID" value="KMM66194.1"/>
    <property type="molecule type" value="Genomic_DNA"/>
</dbReference>
<accession>A0A0J6FB85</accession>
<reference evidence="3" key="3">
    <citation type="journal article" date="2010" name="Genome Res.">
        <title>Population genomic sequencing of Coccidioides fungi reveals recent hybridization and transposon control.</title>
        <authorList>
            <person name="Neafsey D.E."/>
            <person name="Barker B.M."/>
            <person name="Sharpton T.J."/>
            <person name="Stajich J.E."/>
            <person name="Park D.J."/>
            <person name="Whiston E."/>
            <person name="Hung C.-Y."/>
            <person name="McMahan C."/>
            <person name="White J."/>
            <person name="Sykes S."/>
            <person name="Heiman D."/>
            <person name="Young S."/>
            <person name="Zeng Q."/>
            <person name="Abouelleil A."/>
            <person name="Aftuck L."/>
            <person name="Bessette D."/>
            <person name="Brown A."/>
            <person name="FitzGerald M."/>
            <person name="Lui A."/>
            <person name="Macdonald J.P."/>
            <person name="Priest M."/>
            <person name="Orbach M.J."/>
            <person name="Galgiani J.N."/>
            <person name="Kirkland T.N."/>
            <person name="Cole G.T."/>
            <person name="Birren B.W."/>
            <person name="Henn M.R."/>
            <person name="Taylor J.W."/>
            <person name="Rounsley S.D."/>
        </authorList>
    </citation>
    <scope>NUCLEOTIDE SEQUENCE [LARGE SCALE GENOMIC DNA]</scope>
    <source>
        <strain evidence="3">RMSCC 3488</strain>
    </source>
</reference>
<sequence>MAPFFIWIPYQIIELPISNPLSRSWLSRYLRLRVPVLAIQDRLRKTARADTGTSINIRNYFRLAHNTTPSHEYQQTNFYRRSRKSLSAPEIREDPTSTQSRHY</sequence>
<gene>
    <name evidence="2" type="ORF">CPAG_02534</name>
</gene>
<name>A0A0J6FB85_COCPO</name>
<feature type="region of interest" description="Disordered" evidence="1">
    <location>
        <begin position="72"/>
        <end position="103"/>
    </location>
</feature>
<dbReference type="Proteomes" id="UP000054567">
    <property type="component" value="Unassembled WGS sequence"/>
</dbReference>
<evidence type="ECO:0000256" key="1">
    <source>
        <dbReference type="SAM" id="MobiDB-lite"/>
    </source>
</evidence>